<evidence type="ECO:0000313" key="1">
    <source>
        <dbReference type="EMBL" id="KAL2347617.1"/>
    </source>
</evidence>
<dbReference type="AlphaFoldDB" id="A0ABD1NHL1"/>
<proteinExistence type="predicted"/>
<keyword evidence="2" id="KW-1185">Reference proteome</keyword>
<organism evidence="1 2">
    <name type="scientific">Flemingia macrophylla</name>
    <dbReference type="NCBI Taxonomy" id="520843"/>
    <lineage>
        <taxon>Eukaryota</taxon>
        <taxon>Viridiplantae</taxon>
        <taxon>Streptophyta</taxon>
        <taxon>Embryophyta</taxon>
        <taxon>Tracheophyta</taxon>
        <taxon>Spermatophyta</taxon>
        <taxon>Magnoliopsida</taxon>
        <taxon>eudicotyledons</taxon>
        <taxon>Gunneridae</taxon>
        <taxon>Pentapetalae</taxon>
        <taxon>rosids</taxon>
        <taxon>fabids</taxon>
        <taxon>Fabales</taxon>
        <taxon>Fabaceae</taxon>
        <taxon>Papilionoideae</taxon>
        <taxon>50 kb inversion clade</taxon>
        <taxon>NPAAA clade</taxon>
        <taxon>indigoferoid/millettioid clade</taxon>
        <taxon>Phaseoleae</taxon>
        <taxon>Flemingia</taxon>
    </lineage>
</organism>
<dbReference type="Proteomes" id="UP001603857">
    <property type="component" value="Unassembled WGS sequence"/>
</dbReference>
<dbReference type="EMBL" id="JBGMDY010000001">
    <property type="protein sequence ID" value="KAL2347617.1"/>
    <property type="molecule type" value="Genomic_DNA"/>
</dbReference>
<comment type="caution">
    <text evidence="1">The sequence shown here is derived from an EMBL/GenBank/DDBJ whole genome shotgun (WGS) entry which is preliminary data.</text>
</comment>
<protein>
    <submittedName>
        <fullName evidence="1">Uncharacterized protein</fullName>
    </submittedName>
</protein>
<name>A0ABD1NHL1_9FABA</name>
<gene>
    <name evidence="1" type="ORF">Fmac_001617</name>
</gene>
<sequence>MTPITTCVSMIVSSIFYVLWKVRVMIEEFTFQDRHRSPLSSLNYALNPRDIPVLF</sequence>
<accession>A0ABD1NHL1</accession>
<reference evidence="1 2" key="1">
    <citation type="submission" date="2024-08" db="EMBL/GenBank/DDBJ databases">
        <title>Insights into the chromosomal genome structure of Flemingia macrophylla.</title>
        <authorList>
            <person name="Ding Y."/>
            <person name="Zhao Y."/>
            <person name="Bi W."/>
            <person name="Wu M."/>
            <person name="Zhao G."/>
            <person name="Gong Y."/>
            <person name="Li W."/>
            <person name="Zhang P."/>
        </authorList>
    </citation>
    <scope>NUCLEOTIDE SEQUENCE [LARGE SCALE GENOMIC DNA]</scope>
    <source>
        <strain evidence="1">DYQJB</strain>
        <tissue evidence="1">Leaf</tissue>
    </source>
</reference>
<evidence type="ECO:0000313" key="2">
    <source>
        <dbReference type="Proteomes" id="UP001603857"/>
    </source>
</evidence>